<reference evidence="2 3" key="1">
    <citation type="submission" date="2020-05" db="EMBL/GenBank/DDBJ databases">
        <title>Genomic Encyclopedia of Type Strains, Phase IV (KMG-V): Genome sequencing to study the core and pangenomes of soil and plant-associated prokaryotes.</title>
        <authorList>
            <person name="Whitman W."/>
        </authorList>
    </citation>
    <scope>NUCLEOTIDE SEQUENCE [LARGE SCALE GENOMIC DNA]</scope>
    <source>
        <strain evidence="2 3">C29</strain>
    </source>
</reference>
<keyword evidence="1" id="KW-0732">Signal</keyword>
<feature type="chain" id="PRO_5046404040" evidence="1">
    <location>
        <begin position="23"/>
        <end position="158"/>
    </location>
</feature>
<dbReference type="Proteomes" id="UP001516061">
    <property type="component" value="Unassembled WGS sequence"/>
</dbReference>
<proteinExistence type="predicted"/>
<feature type="signal peptide" evidence="1">
    <location>
        <begin position="1"/>
        <end position="22"/>
    </location>
</feature>
<accession>A0ABX2G5F5</accession>
<keyword evidence="3" id="KW-1185">Reference proteome</keyword>
<evidence type="ECO:0000256" key="1">
    <source>
        <dbReference type="SAM" id="SignalP"/>
    </source>
</evidence>
<comment type="caution">
    <text evidence="2">The sequence shown here is derived from an EMBL/GenBank/DDBJ whole genome shotgun (WGS) entry which is preliminary data.</text>
</comment>
<sequence>MRKLGSVAVMGMLMGFCCGASALELAAAPDCKILQESGVMADGQGGQRHRLVLGECKTVLRAWLVDTGAVSAPLGPGKVLDVHEFGNVRTGLSLDLSAGNCSIGHQPLKQTVLLLATWRGRKEIRRGSGIEEVWRADMKSRKLVAVETARMVCREDEP</sequence>
<evidence type="ECO:0000313" key="2">
    <source>
        <dbReference type="EMBL" id="NRT56637.1"/>
    </source>
</evidence>
<evidence type="ECO:0000313" key="3">
    <source>
        <dbReference type="Proteomes" id="UP001516061"/>
    </source>
</evidence>
<name>A0ABX2G5F5_9BURK</name>
<dbReference type="EMBL" id="JABSNM010000009">
    <property type="protein sequence ID" value="NRT56637.1"/>
    <property type="molecule type" value="Genomic_DNA"/>
</dbReference>
<dbReference type="RefSeq" id="WP_173805646.1">
    <property type="nucleotide sequence ID" value="NZ_JABSNM010000009.1"/>
</dbReference>
<gene>
    <name evidence="2" type="ORF">HNQ01_002380</name>
</gene>
<organism evidence="2 3">
    <name type="scientific">Sphaerotilus uruguayifluvii</name>
    <dbReference type="NCBI Taxonomy" id="2735897"/>
    <lineage>
        <taxon>Bacteria</taxon>
        <taxon>Pseudomonadati</taxon>
        <taxon>Pseudomonadota</taxon>
        <taxon>Betaproteobacteria</taxon>
        <taxon>Burkholderiales</taxon>
        <taxon>Sphaerotilaceae</taxon>
        <taxon>Sphaerotilus</taxon>
    </lineage>
</organism>
<protein>
    <submittedName>
        <fullName evidence="2">Uncharacterized protein</fullName>
    </submittedName>
</protein>